<evidence type="ECO:0000256" key="8">
    <source>
        <dbReference type="ARBA" id="ARBA00023237"/>
    </source>
</evidence>
<evidence type="ECO:0000256" key="1">
    <source>
        <dbReference type="ARBA" id="ARBA00004191"/>
    </source>
</evidence>
<keyword evidence="8" id="KW-0998">Cell outer membrane</keyword>
<dbReference type="InterPro" id="IPR003368">
    <property type="entry name" value="POMP_repeat"/>
</dbReference>
<comment type="caution">
    <text evidence="11">The sequence shown here is derived from an EMBL/GenBank/DDBJ whole genome shotgun (WGS) entry which is preliminary data.</text>
</comment>
<evidence type="ECO:0000256" key="5">
    <source>
        <dbReference type="ARBA" id="ARBA00022525"/>
    </source>
</evidence>
<evidence type="ECO:0000256" key="4">
    <source>
        <dbReference type="ARBA" id="ARBA00022512"/>
    </source>
</evidence>
<protein>
    <submittedName>
        <fullName evidence="11">Chlamydia polymorphic membrane middle domain protein</fullName>
    </submittedName>
</protein>
<keyword evidence="12" id="KW-1185">Reference proteome</keyword>
<feature type="domain" description="Chlamydia polymorphic membrane middle" evidence="10">
    <location>
        <begin position="354"/>
        <end position="407"/>
    </location>
</feature>
<dbReference type="Pfam" id="PF02415">
    <property type="entry name" value="Chlam_PMP"/>
    <property type="match status" value="3"/>
</dbReference>
<reference evidence="11 12" key="1">
    <citation type="submission" date="2013-04" db="EMBL/GenBank/DDBJ databases">
        <title>Genome sequence of Chlamydia psittaci 99DC5.</title>
        <authorList>
            <person name="Huot-Creasy H."/>
            <person name="McCracken C.L."/>
            <person name="Humphries M."/>
            <person name="Sachse K."/>
            <person name="Laroucau K."/>
            <person name="Bavoil P."/>
            <person name="Myers G.S."/>
        </authorList>
    </citation>
    <scope>NUCLEOTIDE SEQUENCE [LARGE SCALE GENOMIC DNA]</scope>
    <source>
        <strain evidence="11 12">99DC5</strain>
    </source>
</reference>
<evidence type="ECO:0000259" key="10">
    <source>
        <dbReference type="Pfam" id="PF07548"/>
    </source>
</evidence>
<evidence type="ECO:0000313" key="12">
    <source>
        <dbReference type="Proteomes" id="UP000014627"/>
    </source>
</evidence>
<feature type="signal peptide" evidence="9">
    <location>
        <begin position="1"/>
        <end position="23"/>
    </location>
</feature>
<comment type="subcellular location">
    <subcellularLocation>
        <location evidence="2">Cell outer membrane</location>
        <topology evidence="2">Peripheral membrane protein</topology>
        <orientation evidence="2">Extracellular side</orientation>
    </subcellularLocation>
    <subcellularLocation>
        <location evidence="1">Secreted</location>
        <location evidence="1">Cell wall</location>
    </subcellularLocation>
</comment>
<evidence type="ECO:0000256" key="6">
    <source>
        <dbReference type="ARBA" id="ARBA00022729"/>
    </source>
</evidence>
<proteinExistence type="inferred from homology"/>
<keyword evidence="4" id="KW-0134">Cell wall</keyword>
<evidence type="ECO:0000313" key="11">
    <source>
        <dbReference type="EMBL" id="EPJ27399.1"/>
    </source>
</evidence>
<sequence length="411" mass="42944">MKHPVYWFLISSSLFASNSLSFAEVKAETLTPSNSYNGNTTSEEFEVKETSTGATYTCEGNVCISYAGKDAGLNKSCFTETTGDLSFIGNGYTLCFDNITTQASNPGAINVQGDNKTLGVSGFSLFSCAYCPPGTTGYGAIQTKGTTTLKDNSSLVFHKNCSTAEGGAIQCKSSSSNAELKLENNRNLVFSENSSKEKGGAIYADKLTIISGGPTLFSNNSVSKSSSPKGGAISIKDSGGECSLTANLGDITFDGNKVITTSGRSSTVTRNSIDLGTGGKFTKLSAKEGFGIFFYDPIANQGDTSAEIELNKTESDTTYTGKIVFSGEKLSDEEKTTEDNLKSYFKQPLKIGAGSLVLKDGVTLEAKKITQTAGSTVVMDLGTTLQTPSSSGETITLTNLDINIASLGGGG</sequence>
<evidence type="ECO:0000256" key="7">
    <source>
        <dbReference type="ARBA" id="ARBA00023136"/>
    </source>
</evidence>
<feature type="non-terminal residue" evidence="11">
    <location>
        <position position="411"/>
    </location>
</feature>
<keyword evidence="5" id="KW-0964">Secreted</keyword>
<dbReference type="EMBL" id="ATLC01000056">
    <property type="protein sequence ID" value="EPJ27399.1"/>
    <property type="molecule type" value="Genomic_DNA"/>
</dbReference>
<dbReference type="RefSeq" id="WP_016981897.1">
    <property type="nucleotide sequence ID" value="NZ_KE356190.1"/>
</dbReference>
<gene>
    <name evidence="11" type="ORF">CP99DC5_1081A</name>
</gene>
<keyword evidence="7" id="KW-0472">Membrane</keyword>
<evidence type="ECO:0000256" key="2">
    <source>
        <dbReference type="ARBA" id="ARBA00004416"/>
    </source>
</evidence>
<feature type="chain" id="PRO_5045745028" evidence="9">
    <location>
        <begin position="24"/>
        <end position="411"/>
    </location>
</feature>
<keyword evidence="6 9" id="KW-0732">Signal</keyword>
<dbReference type="NCBIfam" id="TIGR01376">
    <property type="entry name" value="POMP_repeat"/>
    <property type="match status" value="1"/>
</dbReference>
<name>A0ABP2X206_CHLPS</name>
<dbReference type="Proteomes" id="UP000014627">
    <property type="component" value="Unassembled WGS sequence"/>
</dbReference>
<dbReference type="InterPro" id="IPR011427">
    <property type="entry name" value="Polymorphic_membr_middle"/>
</dbReference>
<evidence type="ECO:0000256" key="9">
    <source>
        <dbReference type="SAM" id="SignalP"/>
    </source>
</evidence>
<evidence type="ECO:0000256" key="3">
    <source>
        <dbReference type="ARBA" id="ARBA00007542"/>
    </source>
</evidence>
<organism evidence="11 12">
    <name type="scientific">Chlamydia psittaci 99DC5</name>
    <dbReference type="NCBI Taxonomy" id="1112251"/>
    <lineage>
        <taxon>Bacteria</taxon>
        <taxon>Pseudomonadati</taxon>
        <taxon>Chlamydiota</taxon>
        <taxon>Chlamydiia</taxon>
        <taxon>Chlamydiales</taxon>
        <taxon>Chlamydiaceae</taxon>
        <taxon>Chlamydia/Chlamydophila group</taxon>
        <taxon>Chlamydia</taxon>
    </lineage>
</organism>
<accession>A0ABP2X206</accession>
<comment type="similarity">
    <text evidence="3">Belongs to the PMP outer membrane protein family.</text>
</comment>
<dbReference type="Pfam" id="PF07548">
    <property type="entry name" value="ChlamPMP_M"/>
    <property type="match status" value="1"/>
</dbReference>